<protein>
    <recommendedName>
        <fullName evidence="1">Carboxymuconolactone decarboxylase-like domain-containing protein</fullName>
    </recommendedName>
</protein>
<dbReference type="PANTHER" id="PTHR28180:SF2">
    <property type="entry name" value="PEROXISOMAL PROTEIN 2"/>
    <property type="match status" value="1"/>
</dbReference>
<evidence type="ECO:0000313" key="3">
    <source>
        <dbReference type="Proteomes" id="UP000761534"/>
    </source>
</evidence>
<evidence type="ECO:0000259" key="1">
    <source>
        <dbReference type="Pfam" id="PF02627"/>
    </source>
</evidence>
<accession>A0A642V6I4</accession>
<feature type="domain" description="Carboxymuconolactone decarboxylase-like" evidence="1">
    <location>
        <begin position="152"/>
        <end position="210"/>
    </location>
</feature>
<dbReference type="OrthoDB" id="5537330at2759"/>
<dbReference type="VEuPathDB" id="FungiDB:TRICI_002190"/>
<sequence>MAILTGARLATLAATPGLASSWYYIAAATFSVCNQPDEIPRIFEYMLERTHGQKEQYEMAQKMREALLKGAALGGLPKSINSLTQLKNATPEHLREKELHRQKVDPNRGATFFDAVYGKISNRVKNQMANAYPDLCDYAINHVYAPLLSHTAVLGPKETSLVVIACLIPQDVNPQLKGHLKGALNNGATKEEIMHLREMSMTICSWCGISWKNEVAKL</sequence>
<reference evidence="2" key="1">
    <citation type="journal article" date="2019" name="G3 (Bethesda)">
        <title>Genome Assemblies of Two Rare Opportunistic Yeast Pathogens: Diutina rugosa (syn. Candida rugosa) and Trichomonascus ciferrii (syn. Candida ciferrii).</title>
        <authorList>
            <person name="Mixao V."/>
            <person name="Saus E."/>
            <person name="Hansen A.P."/>
            <person name="Lass-Florl C."/>
            <person name="Gabaldon T."/>
        </authorList>
    </citation>
    <scope>NUCLEOTIDE SEQUENCE</scope>
    <source>
        <strain evidence="2">CBS 4856</strain>
    </source>
</reference>
<dbReference type="InterPro" id="IPR029032">
    <property type="entry name" value="AhpD-like"/>
</dbReference>
<dbReference type="SUPFAM" id="SSF69118">
    <property type="entry name" value="AhpD-like"/>
    <property type="match status" value="1"/>
</dbReference>
<organism evidence="2 3">
    <name type="scientific">Trichomonascus ciferrii</name>
    <dbReference type="NCBI Taxonomy" id="44093"/>
    <lineage>
        <taxon>Eukaryota</taxon>
        <taxon>Fungi</taxon>
        <taxon>Dikarya</taxon>
        <taxon>Ascomycota</taxon>
        <taxon>Saccharomycotina</taxon>
        <taxon>Dipodascomycetes</taxon>
        <taxon>Dipodascales</taxon>
        <taxon>Trichomonascaceae</taxon>
        <taxon>Trichomonascus</taxon>
        <taxon>Trichomonascus ciferrii complex</taxon>
    </lineage>
</organism>
<keyword evidence="3" id="KW-1185">Reference proteome</keyword>
<dbReference type="PANTHER" id="PTHR28180">
    <property type="entry name" value="CONSERVED MITOCHONDRIAL PROTEIN-RELATED"/>
    <property type="match status" value="1"/>
</dbReference>
<dbReference type="Proteomes" id="UP000761534">
    <property type="component" value="Unassembled WGS sequence"/>
</dbReference>
<dbReference type="GO" id="GO:0051920">
    <property type="term" value="F:peroxiredoxin activity"/>
    <property type="evidence" value="ECO:0007669"/>
    <property type="project" value="InterPro"/>
</dbReference>
<dbReference type="Gene3D" id="1.20.1290.10">
    <property type="entry name" value="AhpD-like"/>
    <property type="match status" value="1"/>
</dbReference>
<proteinExistence type="predicted"/>
<name>A0A642V6I4_9ASCO</name>
<dbReference type="InterPro" id="IPR003779">
    <property type="entry name" value="CMD-like"/>
</dbReference>
<dbReference type="AlphaFoldDB" id="A0A642V6I4"/>
<dbReference type="EMBL" id="SWFS01000151">
    <property type="protein sequence ID" value="KAA8915678.1"/>
    <property type="molecule type" value="Genomic_DNA"/>
</dbReference>
<dbReference type="InterPro" id="IPR052999">
    <property type="entry name" value="PTS1_Protein"/>
</dbReference>
<gene>
    <name evidence="2" type="ORF">TRICI_002190</name>
</gene>
<dbReference type="Pfam" id="PF02627">
    <property type="entry name" value="CMD"/>
    <property type="match status" value="1"/>
</dbReference>
<comment type="caution">
    <text evidence="2">The sequence shown here is derived from an EMBL/GenBank/DDBJ whole genome shotgun (WGS) entry which is preliminary data.</text>
</comment>
<evidence type="ECO:0000313" key="2">
    <source>
        <dbReference type="EMBL" id="KAA8915678.1"/>
    </source>
</evidence>